<name>A0ABV6BA68_9GAMM</name>
<sequence length="88" mass="10031">MQFTYVCRSQDTHVICIDGTNFNIRECEENQWAKGHGRYLSVGDINVFQTLYFKAGGNSTHLAEAVRAIEVARFIWQHTNRLKLSPGA</sequence>
<dbReference type="Proteomes" id="UP001589813">
    <property type="component" value="Unassembled WGS sequence"/>
</dbReference>
<keyword evidence="2" id="KW-1185">Reference proteome</keyword>
<evidence type="ECO:0000313" key="2">
    <source>
        <dbReference type="Proteomes" id="UP001589813"/>
    </source>
</evidence>
<gene>
    <name evidence="1" type="ORF">ACFFJP_05635</name>
</gene>
<comment type="caution">
    <text evidence="1">The sequence shown here is derived from an EMBL/GenBank/DDBJ whole genome shotgun (WGS) entry which is preliminary data.</text>
</comment>
<proteinExistence type="predicted"/>
<dbReference type="RefSeq" id="WP_377241313.1">
    <property type="nucleotide sequence ID" value="NZ_JBHLXP010000001.1"/>
</dbReference>
<reference evidence="1 2" key="1">
    <citation type="submission" date="2024-09" db="EMBL/GenBank/DDBJ databases">
        <authorList>
            <person name="Sun Q."/>
            <person name="Mori K."/>
        </authorList>
    </citation>
    <scope>NUCLEOTIDE SEQUENCE [LARGE SCALE GENOMIC DNA]</scope>
    <source>
        <strain evidence="1 2">KCTC 23315</strain>
    </source>
</reference>
<organism evidence="1 2">
    <name type="scientific">Rheinheimera tilapiae</name>
    <dbReference type="NCBI Taxonomy" id="875043"/>
    <lineage>
        <taxon>Bacteria</taxon>
        <taxon>Pseudomonadati</taxon>
        <taxon>Pseudomonadota</taxon>
        <taxon>Gammaproteobacteria</taxon>
        <taxon>Chromatiales</taxon>
        <taxon>Chromatiaceae</taxon>
        <taxon>Rheinheimera</taxon>
    </lineage>
</organism>
<dbReference type="EMBL" id="JBHLXP010000001">
    <property type="protein sequence ID" value="MFC0047761.1"/>
    <property type="molecule type" value="Genomic_DNA"/>
</dbReference>
<evidence type="ECO:0000313" key="1">
    <source>
        <dbReference type="EMBL" id="MFC0047761.1"/>
    </source>
</evidence>
<accession>A0ABV6BA68</accession>
<protein>
    <submittedName>
        <fullName evidence="1">Uncharacterized protein</fullName>
    </submittedName>
</protein>